<gene>
    <name evidence="1" type="ORF">OJ996_16740</name>
</gene>
<dbReference type="EMBL" id="JAPDDR010000008">
    <property type="protein sequence ID" value="MCW1915236.1"/>
    <property type="molecule type" value="Genomic_DNA"/>
</dbReference>
<dbReference type="Proteomes" id="UP001165653">
    <property type="component" value="Unassembled WGS sequence"/>
</dbReference>
<reference evidence="1" key="1">
    <citation type="submission" date="2022-10" db="EMBL/GenBank/DDBJ databases">
        <title>Luteolibacter sp. GHJ8, whole genome shotgun sequencing project.</title>
        <authorList>
            <person name="Zhao G."/>
            <person name="Shen L."/>
        </authorList>
    </citation>
    <scope>NUCLEOTIDE SEQUENCE</scope>
    <source>
        <strain evidence="1">GHJ8</strain>
    </source>
</reference>
<protein>
    <submittedName>
        <fullName evidence="1">Uncharacterized protein</fullName>
    </submittedName>
</protein>
<keyword evidence="2" id="KW-1185">Reference proteome</keyword>
<sequence>MTSPFNFGQRFIESKGQPIAHGASTVQMIDRFPAKLGEELEVTIESTASLFRQGVGFSEGVEVFGERQKKAVVFEHFSVPPEERESVRSRLPFTFTVTCRNRTGFVQFYNMALVSGRQEWWHGGSAMIVEEVDGGRRYRCNDFELDDDFNDLIFTVKPKSPTSRGRQPRGLV</sequence>
<organism evidence="1 2">
    <name type="scientific">Luteolibacter rhizosphaerae</name>
    <dbReference type="NCBI Taxonomy" id="2989719"/>
    <lineage>
        <taxon>Bacteria</taxon>
        <taxon>Pseudomonadati</taxon>
        <taxon>Verrucomicrobiota</taxon>
        <taxon>Verrucomicrobiia</taxon>
        <taxon>Verrucomicrobiales</taxon>
        <taxon>Verrucomicrobiaceae</taxon>
        <taxon>Luteolibacter</taxon>
    </lineage>
</organism>
<evidence type="ECO:0000313" key="1">
    <source>
        <dbReference type="EMBL" id="MCW1915236.1"/>
    </source>
</evidence>
<accession>A0ABT3G5W7</accession>
<comment type="caution">
    <text evidence="1">The sequence shown here is derived from an EMBL/GenBank/DDBJ whole genome shotgun (WGS) entry which is preliminary data.</text>
</comment>
<name>A0ABT3G5W7_9BACT</name>
<proteinExistence type="predicted"/>
<dbReference type="RefSeq" id="WP_264514777.1">
    <property type="nucleotide sequence ID" value="NZ_JAPDDR010000008.1"/>
</dbReference>
<evidence type="ECO:0000313" key="2">
    <source>
        <dbReference type="Proteomes" id="UP001165653"/>
    </source>
</evidence>